<evidence type="ECO:0000313" key="3">
    <source>
        <dbReference type="Proteomes" id="UP000092666"/>
    </source>
</evidence>
<proteinExistence type="predicted"/>
<feature type="region of interest" description="Disordered" evidence="1">
    <location>
        <begin position="115"/>
        <end position="134"/>
    </location>
</feature>
<feature type="compositionally biased region" description="Basic and acidic residues" evidence="1">
    <location>
        <begin position="115"/>
        <end position="124"/>
    </location>
</feature>
<dbReference type="OrthoDB" id="2562937at2759"/>
<name>A0A1B9GGZ9_9TREE</name>
<dbReference type="EMBL" id="KV700158">
    <property type="protein sequence ID" value="OCF30322.1"/>
    <property type="molecule type" value="Genomic_DNA"/>
</dbReference>
<dbReference type="AlphaFoldDB" id="A0A1B9GGZ9"/>
<organism evidence="2 3">
    <name type="scientific">Kwoniella heveanensis BCC8398</name>
    <dbReference type="NCBI Taxonomy" id="1296120"/>
    <lineage>
        <taxon>Eukaryota</taxon>
        <taxon>Fungi</taxon>
        <taxon>Dikarya</taxon>
        <taxon>Basidiomycota</taxon>
        <taxon>Agaricomycotina</taxon>
        <taxon>Tremellomycetes</taxon>
        <taxon>Tremellales</taxon>
        <taxon>Cryptococcaceae</taxon>
        <taxon>Kwoniella</taxon>
    </lineage>
</organism>
<feature type="region of interest" description="Disordered" evidence="1">
    <location>
        <begin position="1"/>
        <end position="34"/>
    </location>
</feature>
<dbReference type="Proteomes" id="UP000092666">
    <property type="component" value="Unassembled WGS sequence"/>
</dbReference>
<reference evidence="2 3" key="1">
    <citation type="submission" date="2013-07" db="EMBL/GenBank/DDBJ databases">
        <title>The Genome Sequence of Cryptococcus heveanensis BCC8398.</title>
        <authorList>
            <consortium name="The Broad Institute Genome Sequencing Platform"/>
            <person name="Cuomo C."/>
            <person name="Litvintseva A."/>
            <person name="Chen Y."/>
            <person name="Heitman J."/>
            <person name="Sun S."/>
            <person name="Springer D."/>
            <person name="Dromer F."/>
            <person name="Young S.K."/>
            <person name="Zeng Q."/>
            <person name="Gargeya S."/>
            <person name="Fitzgerald M."/>
            <person name="Abouelleil A."/>
            <person name="Alvarado L."/>
            <person name="Berlin A.M."/>
            <person name="Chapman S.B."/>
            <person name="Dewar J."/>
            <person name="Goldberg J."/>
            <person name="Griggs A."/>
            <person name="Gujja S."/>
            <person name="Hansen M."/>
            <person name="Howarth C."/>
            <person name="Imamovic A."/>
            <person name="Larimer J."/>
            <person name="McCowan C."/>
            <person name="Murphy C."/>
            <person name="Pearson M."/>
            <person name="Priest M."/>
            <person name="Roberts A."/>
            <person name="Saif S."/>
            <person name="Shea T."/>
            <person name="Sykes S."/>
            <person name="Wortman J."/>
            <person name="Nusbaum C."/>
            <person name="Birren B."/>
        </authorList>
    </citation>
    <scope>NUCLEOTIDE SEQUENCE [LARGE SCALE GENOMIC DNA]</scope>
    <source>
        <strain evidence="2 3">BCC8398</strain>
    </source>
</reference>
<gene>
    <name evidence="2" type="ORF">I316_08042</name>
</gene>
<sequence>MQAPKSGGYGGGDGIHGPLNPFVVTPPPIDDKEDEIPGYVKRFGAYPRDALRGADRIPTVTSAQHTLTEGVFLPAGTLLPKGASFAMQATIDFGLHFPKGTKVPGGFLLPVSVVKKEPPKKDPPPSENPFCSIQ</sequence>
<evidence type="ECO:0000313" key="2">
    <source>
        <dbReference type="EMBL" id="OCF30322.1"/>
    </source>
</evidence>
<evidence type="ECO:0000256" key="1">
    <source>
        <dbReference type="SAM" id="MobiDB-lite"/>
    </source>
</evidence>
<keyword evidence="3" id="KW-1185">Reference proteome</keyword>
<reference evidence="3" key="2">
    <citation type="submission" date="2013-12" db="EMBL/GenBank/DDBJ databases">
        <title>Evolution of pathogenesis and genome organization in the Tremellales.</title>
        <authorList>
            <person name="Cuomo C."/>
            <person name="Litvintseva A."/>
            <person name="Heitman J."/>
            <person name="Chen Y."/>
            <person name="Sun S."/>
            <person name="Springer D."/>
            <person name="Dromer F."/>
            <person name="Young S."/>
            <person name="Zeng Q."/>
            <person name="Chapman S."/>
            <person name="Gujja S."/>
            <person name="Saif S."/>
            <person name="Birren B."/>
        </authorList>
    </citation>
    <scope>NUCLEOTIDE SEQUENCE [LARGE SCALE GENOMIC DNA]</scope>
    <source>
        <strain evidence="3">BCC8398</strain>
    </source>
</reference>
<protein>
    <submittedName>
        <fullName evidence="2">Uncharacterized protein</fullName>
    </submittedName>
</protein>
<accession>A0A1B9GGZ9</accession>